<dbReference type="EMBL" id="JAAARO010000004">
    <property type="protein sequence ID" value="KAF5748502.1"/>
    <property type="molecule type" value="Genomic_DNA"/>
</dbReference>
<keyword evidence="3" id="KW-1185">Reference proteome</keyword>
<sequence length="536" mass="59731">MALARIERMKLANPDILIGENYDTALQLLIRELLDEIQSNASDFSGFIDRFYELIQARIDPPLESIWVYSALTFRSRKISDEDLSSRVLAAKDLFQFISSCSSSCSSAKSIALLAPVVLETYKLVVELLGRELGSKREKKAKRVVKSLIDGILGNISICCGGDLSEDNDSDLIVGFADLVRLWIDSKNLVSFFPLVSSDIIRREVGMEGCDTDCLAIMVMVQAFLLKLCLNLRLGFEGLESENELRNWVVTSINGFKRISFFENLVRMLLEATFPATSLVSSEIGVLLRRILYDAVIMVDYSFLKPERSVQLPAEHVKSLSLSRLIITHEAIEFFRNNGDLRRAISYTGAFSSSQLPSQIIKLVTGQVGMQEEASRLDGSSPKGLLKWLINLEDQGVRVFDDVLKHHAYSVVNNAESEDTVPSSEVDKKKVNEELLFYIDKGEEKDGDEDEGDKETNESMSAAFIAATHTMKLRADRSSKRKDGGSSKTKKNKKIKYQPHDIHDGPDSMRPGLLSAGDDDSNSESEVENPLSDDNA</sequence>
<name>A0A7J7DQ27_TRIWF</name>
<feature type="region of interest" description="Disordered" evidence="1">
    <location>
        <begin position="469"/>
        <end position="536"/>
    </location>
</feature>
<evidence type="ECO:0000256" key="1">
    <source>
        <dbReference type="SAM" id="MobiDB-lite"/>
    </source>
</evidence>
<evidence type="ECO:0000313" key="2">
    <source>
        <dbReference type="EMBL" id="KAF5748502.1"/>
    </source>
</evidence>
<comment type="caution">
    <text evidence="2">The sequence shown here is derived from an EMBL/GenBank/DDBJ whole genome shotgun (WGS) entry which is preliminary data.</text>
</comment>
<feature type="compositionally biased region" description="Basic and acidic residues" evidence="1">
    <location>
        <begin position="473"/>
        <end position="485"/>
    </location>
</feature>
<protein>
    <submittedName>
        <fullName evidence="2">Uncharacterized protein</fullName>
    </submittedName>
</protein>
<dbReference type="OrthoDB" id="1654714at2759"/>
<accession>A0A7J7DQ27</accession>
<gene>
    <name evidence="2" type="ORF">HS088_TW04G00457</name>
</gene>
<dbReference type="Proteomes" id="UP000593562">
    <property type="component" value="Unassembled WGS sequence"/>
</dbReference>
<organism evidence="2 3">
    <name type="scientific">Tripterygium wilfordii</name>
    <name type="common">Thunder God vine</name>
    <dbReference type="NCBI Taxonomy" id="458696"/>
    <lineage>
        <taxon>Eukaryota</taxon>
        <taxon>Viridiplantae</taxon>
        <taxon>Streptophyta</taxon>
        <taxon>Embryophyta</taxon>
        <taxon>Tracheophyta</taxon>
        <taxon>Spermatophyta</taxon>
        <taxon>Magnoliopsida</taxon>
        <taxon>eudicotyledons</taxon>
        <taxon>Gunneridae</taxon>
        <taxon>Pentapetalae</taxon>
        <taxon>rosids</taxon>
        <taxon>fabids</taxon>
        <taxon>Celastrales</taxon>
        <taxon>Celastraceae</taxon>
        <taxon>Tripterygium</taxon>
    </lineage>
</organism>
<proteinExistence type="predicted"/>
<dbReference type="PANTHER" id="PTHR35505:SF5">
    <property type="entry name" value="SUBSTRATE CARRIER FAMILY PROTEIN"/>
    <property type="match status" value="1"/>
</dbReference>
<dbReference type="InParanoid" id="A0A7J7DQ27"/>
<feature type="compositionally biased region" description="Basic and acidic residues" evidence="1">
    <location>
        <begin position="498"/>
        <end position="507"/>
    </location>
</feature>
<feature type="region of interest" description="Disordered" evidence="1">
    <location>
        <begin position="437"/>
        <end position="457"/>
    </location>
</feature>
<dbReference type="AlphaFoldDB" id="A0A7J7DQ27"/>
<reference evidence="2 3" key="1">
    <citation type="journal article" date="2020" name="Nat. Commun.">
        <title>Genome of Tripterygium wilfordii and identification of cytochrome P450 involved in triptolide biosynthesis.</title>
        <authorList>
            <person name="Tu L."/>
            <person name="Su P."/>
            <person name="Zhang Z."/>
            <person name="Gao L."/>
            <person name="Wang J."/>
            <person name="Hu T."/>
            <person name="Zhou J."/>
            <person name="Zhang Y."/>
            <person name="Zhao Y."/>
            <person name="Liu Y."/>
            <person name="Song Y."/>
            <person name="Tong Y."/>
            <person name="Lu Y."/>
            <person name="Yang J."/>
            <person name="Xu C."/>
            <person name="Jia M."/>
            <person name="Peters R.J."/>
            <person name="Huang L."/>
            <person name="Gao W."/>
        </authorList>
    </citation>
    <scope>NUCLEOTIDE SEQUENCE [LARGE SCALE GENOMIC DNA]</scope>
    <source>
        <strain evidence="3">cv. XIE 37</strain>
        <tissue evidence="2">Leaf</tissue>
    </source>
</reference>
<dbReference type="PANTHER" id="PTHR35505">
    <property type="entry name" value="OS01G0600300 PROTEIN"/>
    <property type="match status" value="1"/>
</dbReference>
<evidence type="ECO:0000313" key="3">
    <source>
        <dbReference type="Proteomes" id="UP000593562"/>
    </source>
</evidence>
<feature type="compositionally biased region" description="Basic residues" evidence="1">
    <location>
        <begin position="488"/>
        <end position="497"/>
    </location>
</feature>
<feature type="compositionally biased region" description="Acidic residues" evidence="1">
    <location>
        <begin position="517"/>
        <end position="527"/>
    </location>
</feature>